<accession>A0A9P6IZ63</accession>
<dbReference type="OrthoDB" id="381190at2759"/>
<proteinExistence type="predicted"/>
<keyword evidence="2" id="KW-1185">Reference proteome</keyword>
<gene>
    <name evidence="1" type="primary">SMG1_1</name>
    <name evidence="1" type="ORF">BGZ65_004259</name>
</gene>
<name>A0A9P6IZ63_9FUNG</name>
<keyword evidence="1" id="KW-0418">Kinase</keyword>
<dbReference type="Proteomes" id="UP000749646">
    <property type="component" value="Unassembled WGS sequence"/>
</dbReference>
<dbReference type="AlphaFoldDB" id="A0A9P6IZ63"/>
<sequence>NRTSYDFEAVKGALEGIQVFLDNAKDCKELLPVLEQLVALSGQHPGAWKPYFKVTSMSKHDVLSSFSVQWRDVTSFGQDLLEYFVKDIEVAATESTTSNPSSSIDTARLLLSCFTIISKALIAHALQGLDRIGLIQQRTMNMLVNVGNLSRRLDSEELQILASWKPRIHPKVTLDVVHPKGDMMRLRWLLPMTSIRAQHLLDTIMSCVPERTKNTPPFSDEHPELTLLSWSGVMCELENILPSLGMPNKLSETTDLNSVIEAADASYLNELEQSRLAGAKYHGAQRPDCRRTGAFTMSLISNMTFDTLLIVEMARLWPEQAALIFIRLLGTLVMVSEPRLPVIVHALKEVSARDSAISKRIIGLAAMDRPKESHIIKFSPAYNNCRSFDMSPVASEAWRRAVLQANPFLFAFQCYSLQETDITRALKILVLRSPNSGIFRYPHFSAVLSALTGNGEDLEQLGSGYQNEARSEQSGDMLQRLFHSCQGKDILSRVNADLGTDIIASEQVEIFQHSLKLLSYWSLWETARYCVLSRLRTPFGGPQQTLDALEKHLNGLLQASQKDTTGSLSLSRLRSFLMFLDRLELQFLNAQQGTALGMIPLTPKPSIIFVRSNKKMLDEWFSRVRGRAIEGAKAAGEHEIVIRNGYMMLAEQFSLLSRGSVHDILLWLGEFERVLVDLVEALIAKNASDAISGLYIWCRRAIRDMTKQSSSAKSKQSRSERSAQYPRYRNACLNDGQALALSQISLDWISTAVLHAQNRYEQSTKEAMSQIGSLIDNDNIDDVSFPAEFLCQGITNSLSDLSSYRQLQTFMDRIPIETYANETMLWSEDPLTQSLKEFCAREAKEAWKCLEEFYETRSKNLVVPDTFAFDRSGLIGRNFLFASRVHQQAGLQFSDLDNVRQQARQMIEPSAEFLLYNGLEYAGVTLVDTLMLNTATAVTPKVVKEFVDHLTLIPEEMRVNMFNKDLRYWVRLDALVNLAKRHTSNEDSRDRKQSNEFKFLLSRIARRSECHAFASNIPRTWEGDLSPEIEFEEAKAAMAKNDYSTALNAAERILDKIRESEQTLEDNPSAALFQSKIYLKTAKWSRLTKPALTEDNAGL</sequence>
<evidence type="ECO:0000313" key="1">
    <source>
        <dbReference type="EMBL" id="KAF9954078.1"/>
    </source>
</evidence>
<feature type="non-terminal residue" evidence="1">
    <location>
        <position position="1"/>
    </location>
</feature>
<dbReference type="GO" id="GO:0000184">
    <property type="term" value="P:nuclear-transcribed mRNA catabolic process, nonsense-mediated decay"/>
    <property type="evidence" value="ECO:0007669"/>
    <property type="project" value="InterPro"/>
</dbReference>
<dbReference type="EMBL" id="JAAAHW010006856">
    <property type="protein sequence ID" value="KAF9954078.1"/>
    <property type="molecule type" value="Genomic_DNA"/>
</dbReference>
<dbReference type="GO" id="GO:0004674">
    <property type="term" value="F:protein serine/threonine kinase activity"/>
    <property type="evidence" value="ECO:0007669"/>
    <property type="project" value="InterPro"/>
</dbReference>
<dbReference type="InterPro" id="IPR031559">
    <property type="entry name" value="SMG1"/>
</dbReference>
<comment type="caution">
    <text evidence="1">The sequence shown here is derived from an EMBL/GenBank/DDBJ whole genome shotgun (WGS) entry which is preliminary data.</text>
</comment>
<reference evidence="1" key="1">
    <citation type="journal article" date="2020" name="Fungal Divers.">
        <title>Resolving the Mortierellaceae phylogeny through synthesis of multi-gene phylogenetics and phylogenomics.</title>
        <authorList>
            <person name="Vandepol N."/>
            <person name="Liber J."/>
            <person name="Desiro A."/>
            <person name="Na H."/>
            <person name="Kennedy M."/>
            <person name="Barry K."/>
            <person name="Grigoriev I.V."/>
            <person name="Miller A.N."/>
            <person name="O'Donnell K."/>
            <person name="Stajich J.E."/>
            <person name="Bonito G."/>
        </authorList>
    </citation>
    <scope>NUCLEOTIDE SEQUENCE</scope>
    <source>
        <strain evidence="1">MES-2147</strain>
    </source>
</reference>
<protein>
    <submittedName>
        <fullName evidence="1">Serine/threonine-protein kinase smg1</fullName>
    </submittedName>
</protein>
<organism evidence="1 2">
    <name type="scientific">Modicella reniformis</name>
    <dbReference type="NCBI Taxonomy" id="1440133"/>
    <lineage>
        <taxon>Eukaryota</taxon>
        <taxon>Fungi</taxon>
        <taxon>Fungi incertae sedis</taxon>
        <taxon>Mucoromycota</taxon>
        <taxon>Mortierellomycotina</taxon>
        <taxon>Mortierellomycetes</taxon>
        <taxon>Mortierellales</taxon>
        <taxon>Mortierellaceae</taxon>
        <taxon>Modicella</taxon>
    </lineage>
</organism>
<keyword evidence="1" id="KW-0808">Transferase</keyword>
<dbReference type="Pfam" id="PF15785">
    <property type="entry name" value="SMG1"/>
    <property type="match status" value="1"/>
</dbReference>
<evidence type="ECO:0000313" key="2">
    <source>
        <dbReference type="Proteomes" id="UP000749646"/>
    </source>
</evidence>
<feature type="non-terminal residue" evidence="1">
    <location>
        <position position="1099"/>
    </location>
</feature>